<sequence length="332" mass="36344">MLHYFRNGIAILTFTLAACQSNQDKSPQKLSTQSVTDSMIVKKPTPAEQPIWSAVVPDSALVTGMETYNDGMVRNVSKPTITVYAPDSNNTGAAVLVFPGGGYNKLAIDLEGREICQWLASIGVTGVLLKYRVPASGPHRDAACGCEKDPVKPIALQDAQRAVALVRSNAAAWKIDPDKIGVMGFSAGGHLVADVSTNYRRRAYAPLDPIDQISCRPDFGIVFFPGHMSFHASGPYALNRTLPVDKQTPPMFILQAGNDPVDTIQHSLRYYIALKKANVPTEYHIYAEGGHAFGLHKTAMDIPDFNELPIAEWPVLVERWLRTIGVTNDRKR</sequence>
<dbReference type="Pfam" id="PF20434">
    <property type="entry name" value="BD-FAE"/>
    <property type="match status" value="1"/>
</dbReference>
<evidence type="ECO:0000259" key="2">
    <source>
        <dbReference type="Pfam" id="PF20434"/>
    </source>
</evidence>
<dbReference type="GO" id="GO:0016787">
    <property type="term" value="F:hydrolase activity"/>
    <property type="evidence" value="ECO:0007669"/>
    <property type="project" value="UniProtKB-KW"/>
</dbReference>
<name>A0ABS9KK30_9BACT</name>
<gene>
    <name evidence="3" type="ORF">LZZ85_00255</name>
</gene>
<keyword evidence="4" id="KW-1185">Reference proteome</keyword>
<accession>A0ABS9KK30</accession>
<dbReference type="RefSeq" id="WP_237867910.1">
    <property type="nucleotide sequence ID" value="NZ_JAKLTR010000001.1"/>
</dbReference>
<comment type="caution">
    <text evidence="3">The sequence shown here is derived from an EMBL/GenBank/DDBJ whole genome shotgun (WGS) entry which is preliminary data.</text>
</comment>
<organism evidence="3 4">
    <name type="scientific">Terrimonas ginsenosidimutans</name>
    <dbReference type="NCBI Taxonomy" id="2908004"/>
    <lineage>
        <taxon>Bacteria</taxon>
        <taxon>Pseudomonadati</taxon>
        <taxon>Bacteroidota</taxon>
        <taxon>Chitinophagia</taxon>
        <taxon>Chitinophagales</taxon>
        <taxon>Chitinophagaceae</taxon>
        <taxon>Terrimonas</taxon>
    </lineage>
</organism>
<keyword evidence="1 3" id="KW-0378">Hydrolase</keyword>
<evidence type="ECO:0000256" key="1">
    <source>
        <dbReference type="ARBA" id="ARBA00022801"/>
    </source>
</evidence>
<dbReference type="InterPro" id="IPR050300">
    <property type="entry name" value="GDXG_lipolytic_enzyme"/>
</dbReference>
<protein>
    <submittedName>
        <fullName evidence="3">Alpha/beta hydrolase</fullName>
    </submittedName>
</protein>
<dbReference type="InterPro" id="IPR049492">
    <property type="entry name" value="BD-FAE-like_dom"/>
</dbReference>
<dbReference type="PROSITE" id="PS51257">
    <property type="entry name" value="PROKAR_LIPOPROTEIN"/>
    <property type="match status" value="1"/>
</dbReference>
<feature type="domain" description="BD-FAE-like" evidence="2">
    <location>
        <begin position="151"/>
        <end position="193"/>
    </location>
</feature>
<dbReference type="PANTHER" id="PTHR48081:SF6">
    <property type="entry name" value="PEPTIDASE S9 PROLYL OLIGOPEPTIDASE CATALYTIC DOMAIN-CONTAINING PROTEIN"/>
    <property type="match status" value="1"/>
</dbReference>
<dbReference type="PANTHER" id="PTHR48081">
    <property type="entry name" value="AB HYDROLASE SUPERFAMILY PROTEIN C4A8.06C"/>
    <property type="match status" value="1"/>
</dbReference>
<dbReference type="InterPro" id="IPR029058">
    <property type="entry name" value="AB_hydrolase_fold"/>
</dbReference>
<reference evidence="3" key="1">
    <citation type="submission" date="2022-01" db="EMBL/GenBank/DDBJ databases">
        <authorList>
            <person name="Jo J.-H."/>
            <person name="Im W.-T."/>
        </authorList>
    </citation>
    <scope>NUCLEOTIDE SEQUENCE</scope>
    <source>
        <strain evidence="3">NA20</strain>
    </source>
</reference>
<proteinExistence type="predicted"/>
<dbReference type="SUPFAM" id="SSF53474">
    <property type="entry name" value="alpha/beta-Hydrolases"/>
    <property type="match status" value="1"/>
</dbReference>
<dbReference type="Gene3D" id="3.40.50.1820">
    <property type="entry name" value="alpha/beta hydrolase"/>
    <property type="match status" value="1"/>
</dbReference>
<dbReference type="Proteomes" id="UP001165367">
    <property type="component" value="Unassembled WGS sequence"/>
</dbReference>
<dbReference type="EMBL" id="JAKLTR010000001">
    <property type="protein sequence ID" value="MCG2612681.1"/>
    <property type="molecule type" value="Genomic_DNA"/>
</dbReference>
<evidence type="ECO:0000313" key="4">
    <source>
        <dbReference type="Proteomes" id="UP001165367"/>
    </source>
</evidence>
<evidence type="ECO:0000313" key="3">
    <source>
        <dbReference type="EMBL" id="MCG2612681.1"/>
    </source>
</evidence>